<dbReference type="AlphaFoldDB" id="A0A9X3XHB1"/>
<evidence type="ECO:0000313" key="2">
    <source>
        <dbReference type="Proteomes" id="UP001151081"/>
    </source>
</evidence>
<reference evidence="1 2" key="1">
    <citation type="submission" date="2021-04" db="EMBL/GenBank/DDBJ databases">
        <title>Genome analysis of Polyangium sp.</title>
        <authorList>
            <person name="Li Y."/>
            <person name="Wang J."/>
        </authorList>
    </citation>
    <scope>NUCLEOTIDE SEQUENCE [LARGE SCALE GENOMIC DNA]</scope>
    <source>
        <strain evidence="1 2">SDU14</strain>
    </source>
</reference>
<organism evidence="1 2">
    <name type="scientific">Polyangium jinanense</name>
    <dbReference type="NCBI Taxonomy" id="2829994"/>
    <lineage>
        <taxon>Bacteria</taxon>
        <taxon>Pseudomonadati</taxon>
        <taxon>Myxococcota</taxon>
        <taxon>Polyangia</taxon>
        <taxon>Polyangiales</taxon>
        <taxon>Polyangiaceae</taxon>
        <taxon>Polyangium</taxon>
    </lineage>
</organism>
<name>A0A9X3XHB1_9BACT</name>
<keyword evidence="2" id="KW-1185">Reference proteome</keyword>
<dbReference type="Proteomes" id="UP001151081">
    <property type="component" value="Unassembled WGS sequence"/>
</dbReference>
<evidence type="ECO:0000313" key="1">
    <source>
        <dbReference type="EMBL" id="MDC3989350.1"/>
    </source>
</evidence>
<proteinExistence type="predicted"/>
<comment type="caution">
    <text evidence="1">The sequence shown here is derived from an EMBL/GenBank/DDBJ whole genome shotgun (WGS) entry which is preliminary data.</text>
</comment>
<sequence length="214" mass="23705">MLQRAHQFPRFASEEEANQAEKYYGLGSHLESDYKPCWMCKGKLQHIGIPESAKGSEYLNYVYHVMRDNDRVLDPSAQNSVLLTMVGIMETDKGWFAANSGKSNATVADFVCSSSSFYLPSRVQWIDSSTMNARSAYTAGGAKIPSEYIKDCQYQNLPFACAAPKLISYALTNGLQIRAMSEVWFGGTASGGQVIWSCKTCQPLLLMLLCPAKH</sequence>
<gene>
    <name evidence="1" type="ORF">KEG57_53295</name>
</gene>
<protein>
    <submittedName>
        <fullName evidence="1">Uncharacterized protein</fullName>
    </submittedName>
</protein>
<dbReference type="EMBL" id="JAGTJJ010000106">
    <property type="protein sequence ID" value="MDC3989350.1"/>
    <property type="molecule type" value="Genomic_DNA"/>
</dbReference>
<accession>A0A9X3XHB1</accession>